<evidence type="ECO:0000313" key="3">
    <source>
        <dbReference type="Proteomes" id="UP000319852"/>
    </source>
</evidence>
<proteinExistence type="predicted"/>
<evidence type="ECO:0000313" key="2">
    <source>
        <dbReference type="EMBL" id="QDS98417.1"/>
    </source>
</evidence>
<dbReference type="KEGG" id="amob:HG15A2_16930"/>
<reference evidence="2 3" key="1">
    <citation type="submission" date="2019-02" db="EMBL/GenBank/DDBJ databases">
        <title>Deep-cultivation of Planctomycetes and their phenomic and genomic characterization uncovers novel biology.</title>
        <authorList>
            <person name="Wiegand S."/>
            <person name="Jogler M."/>
            <person name="Boedeker C."/>
            <person name="Pinto D."/>
            <person name="Vollmers J."/>
            <person name="Rivas-Marin E."/>
            <person name="Kohn T."/>
            <person name="Peeters S.H."/>
            <person name="Heuer A."/>
            <person name="Rast P."/>
            <person name="Oberbeckmann S."/>
            <person name="Bunk B."/>
            <person name="Jeske O."/>
            <person name="Meyerdierks A."/>
            <person name="Storesund J.E."/>
            <person name="Kallscheuer N."/>
            <person name="Luecker S."/>
            <person name="Lage O.M."/>
            <person name="Pohl T."/>
            <person name="Merkel B.J."/>
            <person name="Hornburger P."/>
            <person name="Mueller R.-W."/>
            <person name="Bruemmer F."/>
            <person name="Labrenz M."/>
            <person name="Spormann A.M."/>
            <person name="Op den Camp H."/>
            <person name="Overmann J."/>
            <person name="Amann R."/>
            <person name="Jetten M.S.M."/>
            <person name="Mascher T."/>
            <person name="Medema M.H."/>
            <person name="Devos D.P."/>
            <person name="Kaster A.-K."/>
            <person name="Ovreas L."/>
            <person name="Rohde M."/>
            <person name="Galperin M.Y."/>
            <person name="Jogler C."/>
        </authorList>
    </citation>
    <scope>NUCLEOTIDE SEQUENCE [LARGE SCALE GENOMIC DNA]</scope>
    <source>
        <strain evidence="2 3">HG15A2</strain>
    </source>
</reference>
<feature type="domain" description="Pyrrolo-quinoline quinone repeat" evidence="1">
    <location>
        <begin position="22"/>
        <end position="185"/>
    </location>
</feature>
<dbReference type="Proteomes" id="UP000319852">
    <property type="component" value="Chromosome"/>
</dbReference>
<dbReference type="InterPro" id="IPR015943">
    <property type="entry name" value="WD40/YVTN_repeat-like_dom_sf"/>
</dbReference>
<gene>
    <name evidence="2" type="ORF">HG15A2_16930</name>
</gene>
<name>A0A517MUF5_9BACT</name>
<dbReference type="Gene3D" id="2.130.10.10">
    <property type="entry name" value="YVTN repeat-like/Quinoprotein amine dehydrogenase"/>
    <property type="match status" value="1"/>
</dbReference>
<evidence type="ECO:0000259" key="1">
    <source>
        <dbReference type="Pfam" id="PF13360"/>
    </source>
</evidence>
<feature type="domain" description="Pyrrolo-quinoline quinone repeat" evidence="1">
    <location>
        <begin position="222"/>
        <end position="293"/>
    </location>
</feature>
<accession>A0A517MUF5</accession>
<dbReference type="EMBL" id="CP036263">
    <property type="protein sequence ID" value="QDS98417.1"/>
    <property type="molecule type" value="Genomic_DNA"/>
</dbReference>
<dbReference type="InterPro" id="IPR011047">
    <property type="entry name" value="Quinoprotein_ADH-like_sf"/>
</dbReference>
<dbReference type="InterPro" id="IPR002372">
    <property type="entry name" value="PQQ_rpt_dom"/>
</dbReference>
<dbReference type="SUPFAM" id="SSF50998">
    <property type="entry name" value="Quinoprotein alcohol dehydrogenase-like"/>
    <property type="match status" value="1"/>
</dbReference>
<sequence length="348" mass="38050">MGNRIYLTTADATEQTQSLLIFDKRDGNLMKQKVVHQGNLAEKIYHANTHANSTVACDGSRLFTLFNNDQAVWLTCFDLEGEQLWQERVASFAPVKFSFGHGSSPIVVDGLVIIANEYDGEGSCLAAFDTQTGEEKWRTPRQQNISFSTPAIARLKAGNTLLLSGAGHVARYEPSSGDELWVTPATTALTCGTVVWDETLGLAFASGGYPTSQTVAVRLDGDPEIVWKNSTKCYEQSMLVVDGFVYAVADSGVGFCWRGSDGKRMWKRRLGGKYSSSPLLVGDRIYVTNQAGTTFVFRATPAKFELLAENQLGNLGYATPAPSDAKLYHRFARGKGKDRQEFLAAIGE</sequence>
<keyword evidence="3" id="KW-1185">Reference proteome</keyword>
<protein>
    <submittedName>
        <fullName evidence="2">Outer membrane biogenesis protein BamB</fullName>
    </submittedName>
</protein>
<organism evidence="2 3">
    <name type="scientific">Adhaeretor mobilis</name>
    <dbReference type="NCBI Taxonomy" id="1930276"/>
    <lineage>
        <taxon>Bacteria</taxon>
        <taxon>Pseudomonadati</taxon>
        <taxon>Planctomycetota</taxon>
        <taxon>Planctomycetia</taxon>
        <taxon>Pirellulales</taxon>
        <taxon>Lacipirellulaceae</taxon>
        <taxon>Adhaeretor</taxon>
    </lineage>
</organism>
<dbReference type="PANTHER" id="PTHR34512:SF30">
    <property type="entry name" value="OUTER MEMBRANE PROTEIN ASSEMBLY FACTOR BAMB"/>
    <property type="match status" value="1"/>
</dbReference>
<dbReference type="AlphaFoldDB" id="A0A517MUF5"/>
<dbReference type="Pfam" id="PF13360">
    <property type="entry name" value="PQQ_2"/>
    <property type="match status" value="2"/>
</dbReference>
<dbReference type="PANTHER" id="PTHR34512">
    <property type="entry name" value="CELL SURFACE PROTEIN"/>
    <property type="match status" value="1"/>
</dbReference>